<feature type="domain" description="ABC transporter" evidence="9">
    <location>
        <begin position="5"/>
        <end position="221"/>
    </location>
</feature>
<evidence type="ECO:0000256" key="2">
    <source>
        <dbReference type="ARBA" id="ARBA00022475"/>
    </source>
</evidence>
<keyword evidence="7" id="KW-1278">Translocase</keyword>
<keyword evidence="8" id="KW-0472">Membrane</keyword>
<evidence type="ECO:0000313" key="10">
    <source>
        <dbReference type="EMBL" id="EOL47159.1"/>
    </source>
</evidence>
<keyword evidence="11" id="KW-1185">Reference proteome</keyword>
<keyword evidence="6 10" id="KW-0067">ATP-binding</keyword>
<dbReference type="InterPro" id="IPR027417">
    <property type="entry name" value="P-loop_NTPase"/>
</dbReference>
<name>R3TZW8_9ENTE</name>
<dbReference type="STRING" id="154621.RV11_GL002681"/>
<evidence type="ECO:0000256" key="1">
    <source>
        <dbReference type="ARBA" id="ARBA00022448"/>
    </source>
</evidence>
<organism evidence="10 11">
    <name type="scientific">Enterococcus phoeniculicola ATCC BAA-412</name>
    <dbReference type="NCBI Taxonomy" id="1158610"/>
    <lineage>
        <taxon>Bacteria</taxon>
        <taxon>Bacillati</taxon>
        <taxon>Bacillota</taxon>
        <taxon>Bacilli</taxon>
        <taxon>Lactobacillales</taxon>
        <taxon>Enterococcaceae</taxon>
        <taxon>Enterococcus</taxon>
    </lineage>
</organism>
<proteinExistence type="predicted"/>
<comment type="caution">
    <text evidence="10">The sequence shown here is derived from an EMBL/GenBank/DDBJ whole genome shotgun (WGS) entry which is preliminary data.</text>
</comment>
<dbReference type="GO" id="GO:0005524">
    <property type="term" value="F:ATP binding"/>
    <property type="evidence" value="ECO:0007669"/>
    <property type="project" value="UniProtKB-KW"/>
</dbReference>
<dbReference type="GO" id="GO:0016887">
    <property type="term" value="F:ATP hydrolysis activity"/>
    <property type="evidence" value="ECO:0007669"/>
    <property type="project" value="InterPro"/>
</dbReference>
<dbReference type="SMART" id="SM00382">
    <property type="entry name" value="AAA"/>
    <property type="match status" value="1"/>
</dbReference>
<evidence type="ECO:0000256" key="5">
    <source>
        <dbReference type="ARBA" id="ARBA00022741"/>
    </source>
</evidence>
<evidence type="ECO:0000256" key="6">
    <source>
        <dbReference type="ARBA" id="ARBA00022840"/>
    </source>
</evidence>
<dbReference type="Gene3D" id="3.40.50.300">
    <property type="entry name" value="P-loop containing nucleotide triphosphate hydrolases"/>
    <property type="match status" value="1"/>
</dbReference>
<keyword evidence="3" id="KW-0997">Cell inner membrane</keyword>
<keyword evidence="4" id="KW-0592">Phosphate transport</keyword>
<dbReference type="PATRIC" id="fig|1158610.3.peg.664"/>
<dbReference type="InterPro" id="IPR017871">
    <property type="entry name" value="ABC_transporter-like_CS"/>
</dbReference>
<sequence length="221" mass="24692">MDILLATEAVSYEIENKNILSDITLSIEKGSQTTIIGPSGGGKSTLLKIFATLLSPTSGTVFFQGTPSTSYKPEDYRKKVSYCFQQPTLFGETVFDNLLFPYTVRNKPFDEAHAKSLLQEVKLSKDYLQKKITELSGGEKQRVALLRNVLFLPEILLLDEVTTGLDEESKGIVNEWLNQLNQKNGTTLIRVTHDNEEIQQAKSTIRIVNGRMEASNELSSQ</sequence>
<evidence type="ECO:0000256" key="7">
    <source>
        <dbReference type="ARBA" id="ARBA00022967"/>
    </source>
</evidence>
<dbReference type="PROSITE" id="PS00211">
    <property type="entry name" value="ABC_TRANSPORTER_1"/>
    <property type="match status" value="1"/>
</dbReference>
<evidence type="ECO:0000256" key="3">
    <source>
        <dbReference type="ARBA" id="ARBA00022519"/>
    </source>
</evidence>
<dbReference type="InterPro" id="IPR003439">
    <property type="entry name" value="ABC_transporter-like_ATP-bd"/>
</dbReference>
<dbReference type="OrthoDB" id="9785080at2"/>
<dbReference type="AlphaFoldDB" id="R3TZW8"/>
<dbReference type="PANTHER" id="PTHR43423:SF12">
    <property type="entry name" value="IRON EXPORT ATP-BINDING PROTEIN FETA-RELATED"/>
    <property type="match status" value="1"/>
</dbReference>
<dbReference type="eggNOG" id="COG4619">
    <property type="taxonomic scope" value="Bacteria"/>
</dbReference>
<dbReference type="SUPFAM" id="SSF52540">
    <property type="entry name" value="P-loop containing nucleoside triphosphate hydrolases"/>
    <property type="match status" value="1"/>
</dbReference>
<gene>
    <name evidence="10" type="ORF">UC3_00690</name>
</gene>
<evidence type="ECO:0000256" key="4">
    <source>
        <dbReference type="ARBA" id="ARBA00022592"/>
    </source>
</evidence>
<dbReference type="EMBL" id="AJAT01000009">
    <property type="protein sequence ID" value="EOL47159.1"/>
    <property type="molecule type" value="Genomic_DNA"/>
</dbReference>
<dbReference type="GO" id="GO:0006817">
    <property type="term" value="P:phosphate ion transport"/>
    <property type="evidence" value="ECO:0007669"/>
    <property type="project" value="UniProtKB-KW"/>
</dbReference>
<protein>
    <submittedName>
        <fullName evidence="10">ABC transporter ATP-binding protein</fullName>
    </submittedName>
</protein>
<keyword evidence="1" id="KW-0813">Transport</keyword>
<dbReference type="HOGENOM" id="CLU_000604_1_22_9"/>
<keyword evidence="5" id="KW-0547">Nucleotide-binding</keyword>
<accession>R3TZW8</accession>
<evidence type="ECO:0000259" key="9">
    <source>
        <dbReference type="PROSITE" id="PS50893"/>
    </source>
</evidence>
<evidence type="ECO:0000256" key="8">
    <source>
        <dbReference type="ARBA" id="ARBA00023136"/>
    </source>
</evidence>
<dbReference type="Proteomes" id="UP000013785">
    <property type="component" value="Unassembled WGS sequence"/>
</dbReference>
<evidence type="ECO:0000313" key="11">
    <source>
        <dbReference type="Proteomes" id="UP000013785"/>
    </source>
</evidence>
<dbReference type="InterPro" id="IPR003593">
    <property type="entry name" value="AAA+_ATPase"/>
</dbReference>
<dbReference type="PROSITE" id="PS50893">
    <property type="entry name" value="ABC_TRANSPORTER_2"/>
    <property type="match status" value="1"/>
</dbReference>
<reference evidence="10 11" key="1">
    <citation type="submission" date="2013-02" db="EMBL/GenBank/DDBJ databases">
        <title>The Genome Sequence of Enterococcus phoeniculicola BAA-412.</title>
        <authorList>
            <consortium name="The Broad Institute Genome Sequencing Platform"/>
            <consortium name="The Broad Institute Genome Sequencing Center for Infectious Disease"/>
            <person name="Earl A.M."/>
            <person name="Gilmore M.S."/>
            <person name="Lebreton F."/>
            <person name="Walker B."/>
            <person name="Young S.K."/>
            <person name="Zeng Q."/>
            <person name="Gargeya S."/>
            <person name="Fitzgerald M."/>
            <person name="Haas B."/>
            <person name="Abouelleil A."/>
            <person name="Alvarado L."/>
            <person name="Arachchi H.M."/>
            <person name="Berlin A.M."/>
            <person name="Chapman S.B."/>
            <person name="Dewar J."/>
            <person name="Goldberg J."/>
            <person name="Griggs A."/>
            <person name="Gujja S."/>
            <person name="Hansen M."/>
            <person name="Howarth C."/>
            <person name="Imamovic A."/>
            <person name="Larimer J."/>
            <person name="McCowan C."/>
            <person name="Murphy C."/>
            <person name="Neiman D."/>
            <person name="Pearson M."/>
            <person name="Priest M."/>
            <person name="Roberts A."/>
            <person name="Saif S."/>
            <person name="Shea T."/>
            <person name="Sisk P."/>
            <person name="Sykes S."/>
            <person name="Wortman J."/>
            <person name="Nusbaum C."/>
            <person name="Birren B."/>
        </authorList>
    </citation>
    <scope>NUCLEOTIDE SEQUENCE [LARGE SCALE GENOMIC DNA]</scope>
    <source>
        <strain evidence="10 11">ATCC BAA-412</strain>
    </source>
</reference>
<dbReference type="Pfam" id="PF00005">
    <property type="entry name" value="ABC_tran"/>
    <property type="match status" value="1"/>
</dbReference>
<dbReference type="RefSeq" id="WP_010767363.1">
    <property type="nucleotide sequence ID" value="NZ_ASWE01000004.1"/>
</dbReference>
<keyword evidence="2" id="KW-1003">Cell membrane</keyword>
<dbReference type="PANTHER" id="PTHR43423">
    <property type="entry name" value="ABC TRANSPORTER I FAMILY MEMBER 17"/>
    <property type="match status" value="1"/>
</dbReference>